<dbReference type="GO" id="GO:0003677">
    <property type="term" value="F:DNA binding"/>
    <property type="evidence" value="ECO:0007669"/>
    <property type="project" value="UniProtKB-KW"/>
</dbReference>
<dbReference type="EMBL" id="LTBB01000011">
    <property type="protein sequence ID" value="KYH28326.1"/>
    <property type="molecule type" value="Genomic_DNA"/>
</dbReference>
<dbReference type="PROSITE" id="PS51372">
    <property type="entry name" value="PRD_2"/>
    <property type="match status" value="2"/>
</dbReference>
<dbReference type="RefSeq" id="WP_061858872.1">
    <property type="nucleotide sequence ID" value="NZ_LTBB01000011.1"/>
</dbReference>
<dbReference type="GO" id="GO:0006355">
    <property type="term" value="P:regulation of DNA-templated transcription"/>
    <property type="evidence" value="ECO:0007669"/>
    <property type="project" value="InterPro"/>
</dbReference>
<dbReference type="PANTHER" id="PTHR32071:SF38">
    <property type="entry name" value="PSP OPERON TRANSCRIPTIONAL ACTIVATOR"/>
    <property type="match status" value="1"/>
</dbReference>
<dbReference type="InterPro" id="IPR033887">
    <property type="entry name" value="PTS_IIA_man"/>
</dbReference>
<reference evidence="9 10" key="1">
    <citation type="submission" date="2016-02" db="EMBL/GenBank/DDBJ databases">
        <title>Genome sequence of Clostridium colicanis DSM 13634.</title>
        <authorList>
            <person name="Poehlein A."/>
            <person name="Daniel R."/>
        </authorList>
    </citation>
    <scope>NUCLEOTIDE SEQUENCE [LARGE SCALE GENOMIC DNA]</scope>
    <source>
        <strain evidence="9 10">DSM 13634</strain>
    </source>
</reference>
<dbReference type="InterPro" id="IPR004701">
    <property type="entry name" value="PTS_EIIA_man-typ"/>
</dbReference>
<feature type="domain" description="PTS EIIA type-4" evidence="7">
    <location>
        <begin position="563"/>
        <end position="692"/>
    </location>
</feature>
<feature type="domain" description="Sigma-54 factor interaction" evidence="6">
    <location>
        <begin position="98"/>
        <end position="332"/>
    </location>
</feature>
<dbReference type="SUPFAM" id="SSF46785">
    <property type="entry name" value="Winged helix' DNA-binding domain"/>
    <property type="match status" value="1"/>
</dbReference>
<feature type="domain" description="PRD" evidence="8">
    <location>
        <begin position="455"/>
        <end position="560"/>
    </location>
</feature>
<dbReference type="SUPFAM" id="SSF53062">
    <property type="entry name" value="PTS system fructose IIA component-like"/>
    <property type="match status" value="1"/>
</dbReference>
<keyword evidence="4" id="KW-0067">ATP-binding</keyword>
<dbReference type="PATRIC" id="fig|1121305.3.peg.2058"/>
<dbReference type="InterPro" id="IPR014710">
    <property type="entry name" value="RmlC-like_jellyroll"/>
</dbReference>
<dbReference type="Pfam" id="PF00874">
    <property type="entry name" value="PRD"/>
    <property type="match status" value="2"/>
</dbReference>
<dbReference type="Gene3D" id="1.10.1790.10">
    <property type="entry name" value="PRD domain"/>
    <property type="match status" value="2"/>
</dbReference>
<accession>A0A151AKZ7</accession>
<proteinExistence type="predicted"/>
<evidence type="ECO:0000313" key="10">
    <source>
        <dbReference type="Proteomes" id="UP000075374"/>
    </source>
</evidence>
<dbReference type="PROSITE" id="PS51096">
    <property type="entry name" value="PTS_EIIA_TYPE_4"/>
    <property type="match status" value="1"/>
</dbReference>
<dbReference type="InterPro" id="IPR036634">
    <property type="entry name" value="PRD_sf"/>
</dbReference>
<dbReference type="InterPro" id="IPR011608">
    <property type="entry name" value="PRD"/>
</dbReference>
<dbReference type="GO" id="GO:0009401">
    <property type="term" value="P:phosphoenolpyruvate-dependent sugar phosphotransferase system"/>
    <property type="evidence" value="ECO:0007669"/>
    <property type="project" value="InterPro"/>
</dbReference>
<dbReference type="SUPFAM" id="SSF63520">
    <property type="entry name" value="PTS-regulatory domain, PRD"/>
    <property type="match status" value="2"/>
</dbReference>
<evidence type="ECO:0000256" key="1">
    <source>
        <dbReference type="ARBA" id="ARBA00022679"/>
    </source>
</evidence>
<dbReference type="Pfam" id="PF03610">
    <property type="entry name" value="EIIA-man"/>
    <property type="match status" value="1"/>
</dbReference>
<dbReference type="InterPro" id="IPR003593">
    <property type="entry name" value="AAA+_ATPase"/>
</dbReference>
<keyword evidence="10" id="KW-1185">Reference proteome</keyword>
<dbReference type="GO" id="GO:0005524">
    <property type="term" value="F:ATP binding"/>
    <property type="evidence" value="ECO:0007669"/>
    <property type="project" value="UniProtKB-KW"/>
</dbReference>
<dbReference type="InterPro" id="IPR027417">
    <property type="entry name" value="P-loop_NTPase"/>
</dbReference>
<dbReference type="InterPro" id="IPR002078">
    <property type="entry name" value="Sigma_54_int"/>
</dbReference>
<evidence type="ECO:0000256" key="5">
    <source>
        <dbReference type="ARBA" id="ARBA00023125"/>
    </source>
</evidence>
<protein>
    <submittedName>
        <fullName evidence="9">Nitric oxide reductase transcription regulator NorR2</fullName>
    </submittedName>
</protein>
<keyword evidence="1" id="KW-0808">Transferase</keyword>
<dbReference type="STRING" id="1121305.CLCOL_20520"/>
<dbReference type="InterPro" id="IPR036662">
    <property type="entry name" value="PTS_EIIA_man-typ_sf"/>
</dbReference>
<dbReference type="Proteomes" id="UP000075374">
    <property type="component" value="Unassembled WGS sequence"/>
</dbReference>
<dbReference type="SUPFAM" id="SSF52540">
    <property type="entry name" value="P-loop containing nucleoside triphosphate hydrolases"/>
    <property type="match status" value="1"/>
</dbReference>
<dbReference type="InterPro" id="IPR036390">
    <property type="entry name" value="WH_DNA-bd_sf"/>
</dbReference>
<gene>
    <name evidence="9" type="primary">norR2</name>
    <name evidence="9" type="ORF">CLCOL_20520</name>
</gene>
<dbReference type="SMART" id="SM00382">
    <property type="entry name" value="AAA"/>
    <property type="match status" value="1"/>
</dbReference>
<evidence type="ECO:0000256" key="2">
    <source>
        <dbReference type="ARBA" id="ARBA00022741"/>
    </source>
</evidence>
<dbReference type="GO" id="GO:0016020">
    <property type="term" value="C:membrane"/>
    <property type="evidence" value="ECO:0007669"/>
    <property type="project" value="InterPro"/>
</dbReference>
<dbReference type="GO" id="GO:0016301">
    <property type="term" value="F:kinase activity"/>
    <property type="evidence" value="ECO:0007669"/>
    <property type="project" value="UniProtKB-KW"/>
</dbReference>
<dbReference type="Gene3D" id="3.40.50.510">
    <property type="entry name" value="Phosphotransferase system, mannose-type IIA component"/>
    <property type="match status" value="1"/>
</dbReference>
<dbReference type="CDD" id="cd00006">
    <property type="entry name" value="PTS_IIA_man"/>
    <property type="match status" value="1"/>
</dbReference>
<dbReference type="Gene3D" id="2.60.120.10">
    <property type="entry name" value="Jelly Rolls"/>
    <property type="match status" value="1"/>
</dbReference>
<evidence type="ECO:0000313" key="9">
    <source>
        <dbReference type="EMBL" id="KYH28326.1"/>
    </source>
</evidence>
<evidence type="ECO:0000256" key="4">
    <source>
        <dbReference type="ARBA" id="ARBA00022840"/>
    </source>
</evidence>
<sequence>MSKSKEKVFKYLYDKCQEQKSLEKKDSIGLSTKEIAEGLSMQRTNVSSILNKLCKEGKVFKIKGKPIIYTVILSNKENDNLSKANENIVSSSVSLDTVIGVNGSLKKSVQQAKAAILYPPNGLHTLLLGPTGVGKTMFAELMYRFAIEKGVISHDAPFVSFNCADYANNQQLLMAHLFGSKKGAFTGADRDRIGLVDKANGGVLFLDEVHRLPPEGQEMLFMLIDKGFYTPLGDIEKKKTSKVLIICATTENVDSALLTTFTRRIPMTINIPALKDRTLEERFELICNFFKIESKRIGREITVSTNTIRSLLLYNCPGNIGQLKSDIQLGCANAFLKFVSRGEKKMQVYSTDFPNNVRQGLVLYKQYSYKVDEIIKEDTKLKFNHKGAKLQKKSEYDLLPDNFYEIIEKRIKELKNRGVEESDINFIMSFDIKNYFNKYIGKFEQEINKDELSKIVDNKIICIIEDFLKTASKKLMRNFPTKVFYGLCLHVSSSIERILQGKKIINHNLNEIIQKHGEEYGLGLILANKLEEEFNIKIPADEVGFLSMFLCVEDIEDGCMNNKPIIVVAMHGRSTASSMAEVANKLVGANNVYAYDMNLDKKPKVAYNELKNLIIANHQNEGVILLVDMGSLGMFGELISEETGIEIRVISMVSTLLVIECARKALTNNDIDQIWEEAKQSVSFLNSYSNSLTQNYIPSKDNIIITTCITGEGSAIKLKNMIEEKINLSEKDIQVIAISANDKKEMYNTINTLSKKKKIIAVAGSVNPNIYDIPFIPISELFMDSNYTRLKNIVSRVTPLQDFYRDIFDNLENEIKEISISEFKPMCINLIDSIRNNITRDLDLYKISGFILHLACAIVRLINKEKTSECSRKNQIIETFSKEYIELKEALSTIENFYSIKFSDDELSYMLMIILSI</sequence>
<evidence type="ECO:0000259" key="6">
    <source>
        <dbReference type="PROSITE" id="PS50045"/>
    </source>
</evidence>
<evidence type="ECO:0000256" key="3">
    <source>
        <dbReference type="ARBA" id="ARBA00022777"/>
    </source>
</evidence>
<dbReference type="Pfam" id="PF00158">
    <property type="entry name" value="Sigma54_activat"/>
    <property type="match status" value="1"/>
</dbReference>
<feature type="domain" description="PRD" evidence="8">
    <location>
        <begin position="814"/>
        <end position="917"/>
    </location>
</feature>
<evidence type="ECO:0000259" key="7">
    <source>
        <dbReference type="PROSITE" id="PS51096"/>
    </source>
</evidence>
<evidence type="ECO:0000259" key="8">
    <source>
        <dbReference type="PROSITE" id="PS51372"/>
    </source>
</evidence>
<keyword evidence="2" id="KW-0547">Nucleotide-binding</keyword>
<dbReference type="PROSITE" id="PS50045">
    <property type="entry name" value="SIGMA54_INTERACT_4"/>
    <property type="match status" value="1"/>
</dbReference>
<keyword evidence="5" id="KW-0238">DNA-binding</keyword>
<dbReference type="AlphaFoldDB" id="A0A151AKZ7"/>
<keyword evidence="3" id="KW-0418">Kinase</keyword>
<name>A0A151AKZ7_9CLOT</name>
<dbReference type="CDD" id="cd00009">
    <property type="entry name" value="AAA"/>
    <property type="match status" value="1"/>
</dbReference>
<comment type="caution">
    <text evidence="9">The sequence shown here is derived from an EMBL/GenBank/DDBJ whole genome shotgun (WGS) entry which is preliminary data.</text>
</comment>
<organism evidence="9 10">
    <name type="scientific">Clostridium colicanis DSM 13634</name>
    <dbReference type="NCBI Taxonomy" id="1121305"/>
    <lineage>
        <taxon>Bacteria</taxon>
        <taxon>Bacillati</taxon>
        <taxon>Bacillota</taxon>
        <taxon>Clostridia</taxon>
        <taxon>Eubacteriales</taxon>
        <taxon>Clostridiaceae</taxon>
        <taxon>Clostridium</taxon>
    </lineage>
</organism>
<dbReference type="PANTHER" id="PTHR32071">
    <property type="entry name" value="TRANSCRIPTIONAL REGULATORY PROTEIN"/>
    <property type="match status" value="1"/>
</dbReference>
<dbReference type="Gene3D" id="3.40.50.300">
    <property type="entry name" value="P-loop containing nucleotide triphosphate hydrolases"/>
    <property type="match status" value="1"/>
</dbReference>